<organism evidence="1 2">
    <name type="scientific">Punica granatum</name>
    <name type="common">Pomegranate</name>
    <dbReference type="NCBI Taxonomy" id="22663"/>
    <lineage>
        <taxon>Eukaryota</taxon>
        <taxon>Viridiplantae</taxon>
        <taxon>Streptophyta</taxon>
        <taxon>Embryophyta</taxon>
        <taxon>Tracheophyta</taxon>
        <taxon>Spermatophyta</taxon>
        <taxon>Magnoliopsida</taxon>
        <taxon>eudicotyledons</taxon>
        <taxon>Gunneridae</taxon>
        <taxon>Pentapetalae</taxon>
        <taxon>rosids</taxon>
        <taxon>malvids</taxon>
        <taxon>Myrtales</taxon>
        <taxon>Lythraceae</taxon>
        <taxon>Punica</taxon>
    </lineage>
</organism>
<accession>A0A2I0I0Z2</accession>
<sequence length="128" mass="13784">MSALPWEYLGLQPNGFLDSPAPHLAPALSLLCVHQARYDSDDKRDSDGKVKAPKTLSCHLTTSTAVVTAAAATIQTPLEATPSSPFTFNGDTNHEIYIKSPRPQMMTSSSFSSVTMLKSFMTLPIVGK</sequence>
<dbReference type="EMBL" id="PGOL01004548">
    <property type="protein sequence ID" value="PKI37146.1"/>
    <property type="molecule type" value="Genomic_DNA"/>
</dbReference>
<protein>
    <submittedName>
        <fullName evidence="1">Uncharacterized protein</fullName>
    </submittedName>
</protein>
<dbReference type="AlphaFoldDB" id="A0A2I0I0Z2"/>
<name>A0A2I0I0Z2_PUNGR</name>
<comment type="caution">
    <text evidence="1">The sequence shown here is derived from an EMBL/GenBank/DDBJ whole genome shotgun (WGS) entry which is preliminary data.</text>
</comment>
<keyword evidence="2" id="KW-1185">Reference proteome</keyword>
<evidence type="ECO:0000313" key="1">
    <source>
        <dbReference type="EMBL" id="PKI37146.1"/>
    </source>
</evidence>
<dbReference type="Proteomes" id="UP000233551">
    <property type="component" value="Unassembled WGS sequence"/>
</dbReference>
<proteinExistence type="predicted"/>
<gene>
    <name evidence="1" type="ORF">CRG98_042481</name>
</gene>
<reference evidence="1 2" key="1">
    <citation type="submission" date="2017-11" db="EMBL/GenBank/DDBJ databases">
        <title>De-novo sequencing of pomegranate (Punica granatum L.) genome.</title>
        <authorList>
            <person name="Akparov Z."/>
            <person name="Amiraslanov A."/>
            <person name="Hajiyeva S."/>
            <person name="Abbasov M."/>
            <person name="Kaur K."/>
            <person name="Hamwieh A."/>
            <person name="Solovyev V."/>
            <person name="Salamov A."/>
            <person name="Braich B."/>
            <person name="Kosarev P."/>
            <person name="Mahmoud A."/>
            <person name="Hajiyev E."/>
            <person name="Babayeva S."/>
            <person name="Izzatullayeva V."/>
            <person name="Mammadov A."/>
            <person name="Mammadov A."/>
            <person name="Sharifova S."/>
            <person name="Ojaghi J."/>
            <person name="Eynullazada K."/>
            <person name="Bayramov B."/>
            <person name="Abdulazimova A."/>
            <person name="Shahmuradov I."/>
        </authorList>
    </citation>
    <scope>NUCLEOTIDE SEQUENCE [LARGE SCALE GENOMIC DNA]</scope>
    <source>
        <strain evidence="2">cv. AG2017</strain>
        <tissue evidence="1">Leaf</tissue>
    </source>
</reference>
<evidence type="ECO:0000313" key="2">
    <source>
        <dbReference type="Proteomes" id="UP000233551"/>
    </source>
</evidence>